<sequence length="274" mass="29809">MLDPTDILNELEVKLAQKWADPDDDLSELEWYALQSMIQRRTQDASYPPIETLKTAKDQSRLSPLGDLDMPAWFEWRVAHPGRHSRTSLAETPKPAGPTVPRVTGHGLTTAATPSQSALESGRLGVSTSQTSKTITNGPAGTFTRVKREREAEAPESTPRKAARTDPLTSESAPISSPQTRPSSSGLQPNRSTSLAGGSKYKDPNGITVSPFAPRSRARDTSQLSTIATPSSSQATASSNPSATTVRSMENWIALFDDDFVNVKWKPRPLFPKR</sequence>
<dbReference type="Proteomes" id="UP000183809">
    <property type="component" value="Unassembled WGS sequence"/>
</dbReference>
<organism evidence="2 3">
    <name type="scientific">Diplodia corticola</name>
    <dbReference type="NCBI Taxonomy" id="236234"/>
    <lineage>
        <taxon>Eukaryota</taxon>
        <taxon>Fungi</taxon>
        <taxon>Dikarya</taxon>
        <taxon>Ascomycota</taxon>
        <taxon>Pezizomycotina</taxon>
        <taxon>Dothideomycetes</taxon>
        <taxon>Dothideomycetes incertae sedis</taxon>
        <taxon>Botryosphaeriales</taxon>
        <taxon>Botryosphaeriaceae</taxon>
        <taxon>Diplodia</taxon>
    </lineage>
</organism>
<dbReference type="OrthoDB" id="10603187at2759"/>
<feature type="compositionally biased region" description="Polar residues" evidence="1">
    <location>
        <begin position="110"/>
        <end position="119"/>
    </location>
</feature>
<feature type="compositionally biased region" description="Polar residues" evidence="1">
    <location>
        <begin position="126"/>
        <end position="139"/>
    </location>
</feature>
<dbReference type="EMBL" id="MNUE01000095">
    <property type="protein sequence ID" value="OJD29071.1"/>
    <property type="molecule type" value="Genomic_DNA"/>
</dbReference>
<dbReference type="RefSeq" id="XP_020125331.1">
    <property type="nucleotide sequence ID" value="XM_020279993.1"/>
</dbReference>
<reference evidence="2 3" key="1">
    <citation type="submission" date="2016-10" db="EMBL/GenBank/DDBJ databases">
        <title>Proteomics and genomics reveal pathogen-plant mechanisms compatible with a hemibiotrophic lifestyle of Diplodia corticola.</title>
        <authorList>
            <person name="Fernandes I."/>
            <person name="De Jonge R."/>
            <person name="Van De Peer Y."/>
            <person name="Devreese B."/>
            <person name="Alves A."/>
            <person name="Esteves A.C."/>
        </authorList>
    </citation>
    <scope>NUCLEOTIDE SEQUENCE [LARGE SCALE GENOMIC DNA]</scope>
    <source>
        <strain evidence="2 3">CBS 112549</strain>
    </source>
</reference>
<evidence type="ECO:0000256" key="1">
    <source>
        <dbReference type="SAM" id="MobiDB-lite"/>
    </source>
</evidence>
<feature type="compositionally biased region" description="Low complexity" evidence="1">
    <location>
        <begin position="225"/>
        <end position="245"/>
    </location>
</feature>
<evidence type="ECO:0000313" key="3">
    <source>
        <dbReference type="Proteomes" id="UP000183809"/>
    </source>
</evidence>
<dbReference type="GeneID" id="31020257"/>
<feature type="compositionally biased region" description="Polar residues" evidence="1">
    <location>
        <begin position="167"/>
        <end position="196"/>
    </location>
</feature>
<proteinExistence type="predicted"/>
<accession>A0A1J9RKM0</accession>
<keyword evidence="3" id="KW-1185">Reference proteome</keyword>
<protein>
    <submittedName>
        <fullName evidence="2">Proteophosphoglycan ppg4</fullName>
    </submittedName>
</protein>
<evidence type="ECO:0000313" key="2">
    <source>
        <dbReference type="EMBL" id="OJD29071.1"/>
    </source>
</evidence>
<dbReference type="AlphaFoldDB" id="A0A1J9RKM0"/>
<gene>
    <name evidence="2" type="ORF">BKCO1_9500010</name>
</gene>
<name>A0A1J9RKM0_9PEZI</name>
<feature type="region of interest" description="Disordered" evidence="1">
    <location>
        <begin position="84"/>
        <end position="245"/>
    </location>
</feature>
<comment type="caution">
    <text evidence="2">The sequence shown here is derived from an EMBL/GenBank/DDBJ whole genome shotgun (WGS) entry which is preliminary data.</text>
</comment>